<name>A0A0C3AL57_9AGAM</name>
<accession>A0A0C3AL57</accession>
<organism evidence="2 3">
    <name type="scientific">Scleroderma citrinum Foug A</name>
    <dbReference type="NCBI Taxonomy" id="1036808"/>
    <lineage>
        <taxon>Eukaryota</taxon>
        <taxon>Fungi</taxon>
        <taxon>Dikarya</taxon>
        <taxon>Basidiomycota</taxon>
        <taxon>Agaricomycotina</taxon>
        <taxon>Agaricomycetes</taxon>
        <taxon>Agaricomycetidae</taxon>
        <taxon>Boletales</taxon>
        <taxon>Sclerodermatineae</taxon>
        <taxon>Sclerodermataceae</taxon>
        <taxon>Scleroderma</taxon>
    </lineage>
</organism>
<reference evidence="3" key="2">
    <citation type="submission" date="2015-01" db="EMBL/GenBank/DDBJ databases">
        <title>Evolutionary Origins and Diversification of the Mycorrhizal Mutualists.</title>
        <authorList>
            <consortium name="DOE Joint Genome Institute"/>
            <consortium name="Mycorrhizal Genomics Consortium"/>
            <person name="Kohler A."/>
            <person name="Kuo A."/>
            <person name="Nagy L.G."/>
            <person name="Floudas D."/>
            <person name="Copeland A."/>
            <person name="Barry K.W."/>
            <person name="Cichocki N."/>
            <person name="Veneault-Fourrey C."/>
            <person name="LaButti K."/>
            <person name="Lindquist E.A."/>
            <person name="Lipzen A."/>
            <person name="Lundell T."/>
            <person name="Morin E."/>
            <person name="Murat C."/>
            <person name="Riley R."/>
            <person name="Ohm R."/>
            <person name="Sun H."/>
            <person name="Tunlid A."/>
            <person name="Henrissat B."/>
            <person name="Grigoriev I.V."/>
            <person name="Hibbett D.S."/>
            <person name="Martin F."/>
        </authorList>
    </citation>
    <scope>NUCLEOTIDE SEQUENCE [LARGE SCALE GENOMIC DNA]</scope>
    <source>
        <strain evidence="3">Foug A</strain>
    </source>
</reference>
<dbReference type="InParanoid" id="A0A0C3AL57"/>
<reference evidence="2 3" key="1">
    <citation type="submission" date="2014-04" db="EMBL/GenBank/DDBJ databases">
        <authorList>
            <consortium name="DOE Joint Genome Institute"/>
            <person name="Kuo A."/>
            <person name="Kohler A."/>
            <person name="Nagy L.G."/>
            <person name="Floudas D."/>
            <person name="Copeland A."/>
            <person name="Barry K.W."/>
            <person name="Cichocki N."/>
            <person name="Veneault-Fourrey C."/>
            <person name="LaButti K."/>
            <person name="Lindquist E.A."/>
            <person name="Lipzen A."/>
            <person name="Lundell T."/>
            <person name="Morin E."/>
            <person name="Murat C."/>
            <person name="Sun H."/>
            <person name="Tunlid A."/>
            <person name="Henrissat B."/>
            <person name="Grigoriev I.V."/>
            <person name="Hibbett D.S."/>
            <person name="Martin F."/>
            <person name="Nordberg H.P."/>
            <person name="Cantor M.N."/>
            <person name="Hua S.X."/>
        </authorList>
    </citation>
    <scope>NUCLEOTIDE SEQUENCE [LARGE SCALE GENOMIC DNA]</scope>
    <source>
        <strain evidence="2 3">Foug A</strain>
    </source>
</reference>
<protein>
    <submittedName>
        <fullName evidence="2">Uncharacterized protein</fullName>
    </submittedName>
</protein>
<keyword evidence="3" id="KW-1185">Reference proteome</keyword>
<dbReference type="AlphaFoldDB" id="A0A0C3AL57"/>
<evidence type="ECO:0000256" key="1">
    <source>
        <dbReference type="SAM" id="MobiDB-lite"/>
    </source>
</evidence>
<dbReference type="EMBL" id="KN822021">
    <property type="protein sequence ID" value="KIM65667.1"/>
    <property type="molecule type" value="Genomic_DNA"/>
</dbReference>
<dbReference type="Proteomes" id="UP000053989">
    <property type="component" value="Unassembled WGS sequence"/>
</dbReference>
<feature type="region of interest" description="Disordered" evidence="1">
    <location>
        <begin position="1"/>
        <end position="21"/>
    </location>
</feature>
<evidence type="ECO:0000313" key="3">
    <source>
        <dbReference type="Proteomes" id="UP000053989"/>
    </source>
</evidence>
<gene>
    <name evidence="2" type="ORF">SCLCIDRAFT_443623</name>
</gene>
<proteinExistence type="predicted"/>
<evidence type="ECO:0000313" key="2">
    <source>
        <dbReference type="EMBL" id="KIM65667.1"/>
    </source>
</evidence>
<dbReference type="HOGENOM" id="CLU_2777406_0_0_1"/>
<sequence>MEQFQSTHNNGPQSCQARAQRCDTQAIPQRGVDTFRHVFISIQSPDLSGNEKVLISMTGIFIERSGRYI</sequence>